<gene>
    <name evidence="5" type="ORF">GO499_05610</name>
</gene>
<dbReference type="SUPFAM" id="SSF53613">
    <property type="entry name" value="Ribokinase-like"/>
    <property type="match status" value="1"/>
</dbReference>
<keyword evidence="6" id="KW-1185">Reference proteome</keyword>
<keyword evidence="2 5" id="KW-0418">Kinase</keyword>
<dbReference type="InterPro" id="IPR011611">
    <property type="entry name" value="PfkB_dom"/>
</dbReference>
<dbReference type="PROSITE" id="PS00583">
    <property type="entry name" value="PFKB_KINASES_1"/>
    <property type="match status" value="1"/>
</dbReference>
<dbReference type="InterPro" id="IPR002173">
    <property type="entry name" value="Carboh/pur_kinase_PfkB_CS"/>
</dbReference>
<dbReference type="GO" id="GO:0016301">
    <property type="term" value="F:kinase activity"/>
    <property type="evidence" value="ECO:0007669"/>
    <property type="project" value="UniProtKB-KW"/>
</dbReference>
<dbReference type="PANTHER" id="PTHR10584">
    <property type="entry name" value="SUGAR KINASE"/>
    <property type="match status" value="1"/>
</dbReference>
<name>A0A6P1SVJ1_9RHOB</name>
<keyword evidence="1" id="KW-0808">Transferase</keyword>
<dbReference type="Proteomes" id="UP000464495">
    <property type="component" value="Chromosome"/>
</dbReference>
<dbReference type="RefSeq" id="WP_161861273.1">
    <property type="nucleotide sequence ID" value="NZ_CP046620.1"/>
</dbReference>
<accession>A0A6P1SVJ1</accession>
<organism evidence="5 6">
    <name type="scientific">Algicella marina</name>
    <dbReference type="NCBI Taxonomy" id="2683284"/>
    <lineage>
        <taxon>Bacteria</taxon>
        <taxon>Pseudomonadati</taxon>
        <taxon>Pseudomonadota</taxon>
        <taxon>Alphaproteobacteria</taxon>
        <taxon>Rhodobacterales</taxon>
        <taxon>Paracoccaceae</taxon>
        <taxon>Algicella</taxon>
    </lineage>
</organism>
<dbReference type="Pfam" id="PF00294">
    <property type="entry name" value="PfkB"/>
    <property type="match status" value="1"/>
</dbReference>
<feature type="domain" description="Carbohydrate kinase PfkB" evidence="4">
    <location>
        <begin position="7"/>
        <end position="287"/>
    </location>
</feature>
<dbReference type="PANTHER" id="PTHR10584:SF166">
    <property type="entry name" value="RIBOKINASE"/>
    <property type="match status" value="1"/>
</dbReference>
<dbReference type="Gene3D" id="3.40.1190.20">
    <property type="match status" value="1"/>
</dbReference>
<sequence length="297" mass="30459">MKTRAPLLCIGSAMWDIIAHSSRDLRPGFDVPGRIERRMGGVALNIALEFARQGQAVEIMSYIGNDPTGDALVAEIANAGVGTAFLTRGDAPTDTYLAVEDPDGEVFAAIADCAALERTGEGVFAPLRNGLFSSIPDTYSGHIIADGNLPEATLRALLSTPETASATMVFVPASPGKASRLAPVIEAHGGRLYVNRTEAEIILAQGFSSAIDAAEALTEAGADTAIVTDGPRTAAVSTNGQPTISQTPPPTEAHTTTGAGDIFLAAHLSAELNGASPNAALAAAIVASCNHISSLKD</sequence>
<evidence type="ECO:0000256" key="1">
    <source>
        <dbReference type="ARBA" id="ARBA00022679"/>
    </source>
</evidence>
<dbReference type="EMBL" id="CP046620">
    <property type="protein sequence ID" value="QHQ34704.1"/>
    <property type="molecule type" value="Genomic_DNA"/>
</dbReference>
<proteinExistence type="predicted"/>
<evidence type="ECO:0000313" key="6">
    <source>
        <dbReference type="Proteomes" id="UP000464495"/>
    </source>
</evidence>
<evidence type="ECO:0000256" key="3">
    <source>
        <dbReference type="SAM" id="MobiDB-lite"/>
    </source>
</evidence>
<evidence type="ECO:0000256" key="2">
    <source>
        <dbReference type="ARBA" id="ARBA00022777"/>
    </source>
</evidence>
<dbReference type="InterPro" id="IPR029056">
    <property type="entry name" value="Ribokinase-like"/>
</dbReference>
<reference evidence="5 6" key="1">
    <citation type="submission" date="2019-12" db="EMBL/GenBank/DDBJ databases">
        <title>Complete genome sequence of Algicella marina strain 9Alg 56(T) isolated from the red alga Tichocarpus crinitus.</title>
        <authorList>
            <person name="Kim S.-G."/>
            <person name="Nedashkovskaya O.I."/>
        </authorList>
    </citation>
    <scope>NUCLEOTIDE SEQUENCE [LARGE SCALE GENOMIC DNA]</scope>
    <source>
        <strain evidence="5 6">9Alg 56</strain>
    </source>
</reference>
<evidence type="ECO:0000259" key="4">
    <source>
        <dbReference type="Pfam" id="PF00294"/>
    </source>
</evidence>
<evidence type="ECO:0000313" key="5">
    <source>
        <dbReference type="EMBL" id="QHQ34704.1"/>
    </source>
</evidence>
<protein>
    <submittedName>
        <fullName evidence="5">Kinase</fullName>
    </submittedName>
</protein>
<dbReference type="AlphaFoldDB" id="A0A6P1SVJ1"/>
<dbReference type="GO" id="GO:0005829">
    <property type="term" value="C:cytosol"/>
    <property type="evidence" value="ECO:0007669"/>
    <property type="project" value="TreeGrafter"/>
</dbReference>
<feature type="compositionally biased region" description="Polar residues" evidence="3">
    <location>
        <begin position="235"/>
        <end position="246"/>
    </location>
</feature>
<dbReference type="KEGG" id="amaq:GO499_05610"/>
<feature type="region of interest" description="Disordered" evidence="3">
    <location>
        <begin position="234"/>
        <end position="257"/>
    </location>
</feature>